<accession>A0A427YW05</accession>
<dbReference type="GO" id="GO:0005886">
    <property type="term" value="C:plasma membrane"/>
    <property type="evidence" value="ECO:0007669"/>
    <property type="project" value="TreeGrafter"/>
</dbReference>
<feature type="region of interest" description="Disordered" evidence="5">
    <location>
        <begin position="38"/>
        <end position="66"/>
    </location>
</feature>
<protein>
    <recommendedName>
        <fullName evidence="7">Major facilitator superfamily (MFS) profile domain-containing protein</fullName>
    </recommendedName>
</protein>
<keyword evidence="9" id="KW-1185">Reference proteome</keyword>
<evidence type="ECO:0000256" key="4">
    <source>
        <dbReference type="ARBA" id="ARBA00023136"/>
    </source>
</evidence>
<proteinExistence type="predicted"/>
<feature type="transmembrane region" description="Helical" evidence="6">
    <location>
        <begin position="246"/>
        <end position="270"/>
    </location>
</feature>
<keyword evidence="3 6" id="KW-1133">Transmembrane helix</keyword>
<dbReference type="Pfam" id="PF07690">
    <property type="entry name" value="MFS_1"/>
    <property type="match status" value="2"/>
</dbReference>
<feature type="transmembrane region" description="Helical" evidence="6">
    <location>
        <begin position="213"/>
        <end position="234"/>
    </location>
</feature>
<dbReference type="AlphaFoldDB" id="A0A427YW05"/>
<comment type="caution">
    <text evidence="8">The sequence shown here is derived from an EMBL/GenBank/DDBJ whole genome shotgun (WGS) entry which is preliminary data.</text>
</comment>
<dbReference type="SUPFAM" id="SSF103473">
    <property type="entry name" value="MFS general substrate transporter"/>
    <property type="match status" value="2"/>
</dbReference>
<organism evidence="8 9">
    <name type="scientific">Saitozyma podzolica</name>
    <dbReference type="NCBI Taxonomy" id="1890683"/>
    <lineage>
        <taxon>Eukaryota</taxon>
        <taxon>Fungi</taxon>
        <taxon>Dikarya</taxon>
        <taxon>Basidiomycota</taxon>
        <taxon>Agaricomycotina</taxon>
        <taxon>Tremellomycetes</taxon>
        <taxon>Tremellales</taxon>
        <taxon>Trimorphomycetaceae</taxon>
        <taxon>Saitozyma</taxon>
    </lineage>
</organism>
<evidence type="ECO:0000313" key="8">
    <source>
        <dbReference type="EMBL" id="RSH95239.1"/>
    </source>
</evidence>
<dbReference type="PROSITE" id="PS50850">
    <property type="entry name" value="MFS"/>
    <property type="match status" value="1"/>
</dbReference>
<feature type="transmembrane region" description="Helical" evidence="6">
    <location>
        <begin position="350"/>
        <end position="370"/>
    </location>
</feature>
<dbReference type="Gene3D" id="1.20.1250.20">
    <property type="entry name" value="MFS general substrate transporter like domains"/>
    <property type="match status" value="2"/>
</dbReference>
<evidence type="ECO:0000256" key="6">
    <source>
        <dbReference type="SAM" id="Phobius"/>
    </source>
</evidence>
<reference evidence="8 9" key="1">
    <citation type="submission" date="2018-11" db="EMBL/GenBank/DDBJ databases">
        <title>Genome sequence of Saitozyma podzolica DSM 27192.</title>
        <authorList>
            <person name="Aliyu H."/>
            <person name="Gorte O."/>
            <person name="Ochsenreither K."/>
        </authorList>
    </citation>
    <scope>NUCLEOTIDE SEQUENCE [LARGE SCALE GENOMIC DNA]</scope>
    <source>
        <strain evidence="8 9">DSM 27192</strain>
    </source>
</reference>
<evidence type="ECO:0000256" key="2">
    <source>
        <dbReference type="ARBA" id="ARBA00022692"/>
    </source>
</evidence>
<dbReference type="PANTHER" id="PTHR23501">
    <property type="entry name" value="MAJOR FACILITATOR SUPERFAMILY"/>
    <property type="match status" value="1"/>
</dbReference>
<feature type="transmembrane region" description="Helical" evidence="6">
    <location>
        <begin position="156"/>
        <end position="174"/>
    </location>
</feature>
<feature type="transmembrane region" description="Helical" evidence="6">
    <location>
        <begin position="89"/>
        <end position="106"/>
    </location>
</feature>
<name>A0A427YW05_9TREE</name>
<feature type="compositionally biased region" description="Basic and acidic residues" evidence="5">
    <location>
        <begin position="42"/>
        <end position="51"/>
    </location>
</feature>
<dbReference type="InterPro" id="IPR020846">
    <property type="entry name" value="MFS_dom"/>
</dbReference>
<feature type="transmembrane region" description="Helical" evidence="6">
    <location>
        <begin position="512"/>
        <end position="531"/>
    </location>
</feature>
<dbReference type="InterPro" id="IPR011701">
    <property type="entry name" value="MFS"/>
</dbReference>
<evidence type="ECO:0000259" key="7">
    <source>
        <dbReference type="PROSITE" id="PS50850"/>
    </source>
</evidence>
<gene>
    <name evidence="8" type="ORF">EHS25_000325</name>
</gene>
<feature type="transmembrane region" description="Helical" evidence="6">
    <location>
        <begin position="319"/>
        <end position="338"/>
    </location>
</feature>
<feature type="transmembrane region" description="Helical" evidence="6">
    <location>
        <begin position="416"/>
        <end position="437"/>
    </location>
</feature>
<feature type="transmembrane region" description="Helical" evidence="6">
    <location>
        <begin position="579"/>
        <end position="605"/>
    </location>
</feature>
<dbReference type="PANTHER" id="PTHR23501:SF58">
    <property type="entry name" value="LOW AFFINITY HEME TRANSPORTER STR3"/>
    <property type="match status" value="1"/>
</dbReference>
<sequence>MSEASETLVNLLIVEDPSLPGALVCNAECAARAHGGRPLSLKNKEKDKDLPQQDVPNLAKNDDPALPEQDRGVTRIEALYLVFGKGWKIYFLWGSIGFIAFVYSLASMTTYTYLAFATSAFSTHALLGTISVITSIMASVTQPFIAKVADLTSRPWAIAFSILFYCLGYIVVAASKSVQDVAGGEVLYTIGNTGISLLTTILIGDITNLQNRGLANGLFSAPYIVTCFIAGYISDGISAYSENGWRWGYGMFVILMPVCISPALFVLFWADRRATKIGALSLASSSEARRKVLEGAGAGAEPVLSIVQKGLKVARQIDLIGLLLLGFAWGCLLTPFTISTTAKGGYRNASLIAMFVVAGVLFIMFTIWEWKFAIHPVMPDFCSIAIDFGYYFSGYISDTYMSSWVYVIKDWSDKDYNYFLNILTVGLCLFSIPAGLVMKYTHRYKWVQIFGLIVRFVGMGLMYAATKNPSDLILVWSRILVSIGGGCSVISSQVAVQASVPHQDMAIASANLALWTQVGGSIGSAIAAAIWTNKLPYYLTQNLGDTLNSTQIEDIYSSIVTARLAEPRDKVIDAYQSTMYYLLLPAFILSIVPIIAAIVTTNFYLDNKHNAIEDKVIEIRPAEETEVDALQRRA</sequence>
<evidence type="ECO:0000256" key="1">
    <source>
        <dbReference type="ARBA" id="ARBA00004141"/>
    </source>
</evidence>
<evidence type="ECO:0000256" key="3">
    <source>
        <dbReference type="ARBA" id="ARBA00022989"/>
    </source>
</evidence>
<evidence type="ECO:0000313" key="9">
    <source>
        <dbReference type="Proteomes" id="UP000279259"/>
    </source>
</evidence>
<feature type="transmembrane region" description="Helical" evidence="6">
    <location>
        <begin position="472"/>
        <end position="491"/>
    </location>
</feature>
<dbReference type="EMBL" id="RSCD01000001">
    <property type="protein sequence ID" value="RSH95239.1"/>
    <property type="molecule type" value="Genomic_DNA"/>
</dbReference>
<comment type="subcellular location">
    <subcellularLocation>
        <location evidence="1">Membrane</location>
        <topology evidence="1">Multi-pass membrane protein</topology>
    </subcellularLocation>
</comment>
<dbReference type="Proteomes" id="UP000279259">
    <property type="component" value="Unassembled WGS sequence"/>
</dbReference>
<keyword evidence="2 6" id="KW-0812">Transmembrane</keyword>
<dbReference type="InterPro" id="IPR036259">
    <property type="entry name" value="MFS_trans_sf"/>
</dbReference>
<feature type="transmembrane region" description="Helical" evidence="6">
    <location>
        <begin position="449"/>
        <end position="466"/>
    </location>
</feature>
<evidence type="ECO:0000256" key="5">
    <source>
        <dbReference type="SAM" id="MobiDB-lite"/>
    </source>
</evidence>
<feature type="domain" description="Major facilitator superfamily (MFS) profile" evidence="7">
    <location>
        <begin position="90"/>
        <end position="608"/>
    </location>
</feature>
<dbReference type="GO" id="GO:0022857">
    <property type="term" value="F:transmembrane transporter activity"/>
    <property type="evidence" value="ECO:0007669"/>
    <property type="project" value="InterPro"/>
</dbReference>
<dbReference type="OrthoDB" id="2241241at2759"/>
<keyword evidence="4 6" id="KW-0472">Membrane</keyword>
<feature type="transmembrane region" description="Helical" evidence="6">
    <location>
        <begin position="186"/>
        <end position="206"/>
    </location>
</feature>